<feature type="compositionally biased region" description="Low complexity" evidence="1">
    <location>
        <begin position="62"/>
        <end position="78"/>
    </location>
</feature>
<evidence type="ECO:0000313" key="3">
    <source>
        <dbReference type="Proteomes" id="UP001190700"/>
    </source>
</evidence>
<evidence type="ECO:0000256" key="1">
    <source>
        <dbReference type="SAM" id="MobiDB-lite"/>
    </source>
</evidence>
<accession>A0AAE0BYH5</accession>
<feature type="region of interest" description="Disordered" evidence="1">
    <location>
        <begin position="556"/>
        <end position="576"/>
    </location>
</feature>
<dbReference type="EMBL" id="LGRX02030990">
    <property type="protein sequence ID" value="KAK3245126.1"/>
    <property type="molecule type" value="Genomic_DNA"/>
</dbReference>
<proteinExistence type="predicted"/>
<feature type="compositionally biased region" description="Basic and acidic residues" evidence="1">
    <location>
        <begin position="1"/>
        <end position="16"/>
    </location>
</feature>
<organism evidence="2 3">
    <name type="scientific">Cymbomonas tetramitiformis</name>
    <dbReference type="NCBI Taxonomy" id="36881"/>
    <lineage>
        <taxon>Eukaryota</taxon>
        <taxon>Viridiplantae</taxon>
        <taxon>Chlorophyta</taxon>
        <taxon>Pyramimonadophyceae</taxon>
        <taxon>Pyramimonadales</taxon>
        <taxon>Pyramimonadaceae</taxon>
        <taxon>Cymbomonas</taxon>
    </lineage>
</organism>
<feature type="compositionally biased region" description="Acidic residues" evidence="1">
    <location>
        <begin position="30"/>
        <end position="45"/>
    </location>
</feature>
<gene>
    <name evidence="2" type="ORF">CYMTET_45290</name>
</gene>
<keyword evidence="3" id="KW-1185">Reference proteome</keyword>
<feature type="compositionally biased region" description="Low complexity" evidence="1">
    <location>
        <begin position="560"/>
        <end position="571"/>
    </location>
</feature>
<protein>
    <submittedName>
        <fullName evidence="2">Uncharacterized protein</fullName>
    </submittedName>
</protein>
<evidence type="ECO:0000313" key="2">
    <source>
        <dbReference type="EMBL" id="KAK3245126.1"/>
    </source>
</evidence>
<feature type="compositionally biased region" description="Basic residues" evidence="1">
    <location>
        <begin position="671"/>
        <end position="685"/>
    </location>
</feature>
<dbReference type="AlphaFoldDB" id="A0AAE0BYH5"/>
<reference evidence="2 3" key="1">
    <citation type="journal article" date="2015" name="Genome Biol. Evol.">
        <title>Comparative Genomics of a Bacterivorous Green Alga Reveals Evolutionary Causalities and Consequences of Phago-Mixotrophic Mode of Nutrition.</title>
        <authorList>
            <person name="Burns J.A."/>
            <person name="Paasch A."/>
            <person name="Narechania A."/>
            <person name="Kim E."/>
        </authorList>
    </citation>
    <scope>NUCLEOTIDE SEQUENCE [LARGE SCALE GENOMIC DNA]</scope>
    <source>
        <strain evidence="2 3">PLY_AMNH</strain>
    </source>
</reference>
<dbReference type="Proteomes" id="UP001190700">
    <property type="component" value="Unassembled WGS sequence"/>
</dbReference>
<feature type="compositionally biased region" description="Basic and acidic residues" evidence="1">
    <location>
        <begin position="686"/>
        <end position="695"/>
    </location>
</feature>
<feature type="region of interest" description="Disordered" evidence="1">
    <location>
        <begin position="1"/>
        <end position="78"/>
    </location>
</feature>
<sequence length="994" mass="108524">MVNAAEKKEEAKKEGESEFESEEEAKKEGDGEEEEEDEDDQEDEIEIHCAQPAAEDPEKKYTTFATDNEAAAAAPAAPAAEAAGEATLAQATARLIAAAAAAAAHTEESYSETVSQNLLGGKAVDEKETPSPGEDDLSNIRVLMPERWERDMETEGFCVARVEGVEVSPQEHDGCVTGEWLNNFADLNSEDRDARYDSSRWIGDVDRRCFLGRMIAEVGRQVIANSGWKRTTVRPDVLRKGKGGMSALLTLPGADLQSPRLDGTELSLIFCFTPGYPVGIFPGSHMRCGARESLFVGQAYEVLMFRRGGFHFGEAYPGCSWPTIPSNAVKLGPNVRRGAHSYVDRSSDVPVYNLTELTVEYAARRRSRRLEGEDVANLLGVDYNVIFDGGLAMLGSEVVILHSSVTEEKVEVGVMETGALKTVPRAELQPVTKAGIPVKGNFVTRFYGPKSGLMDTGIKLQVFGGADVLYPDKTSGLVCTGMPVLLKEDYENLPMAHGGVLRLGYVLRTNGGQTQGLVFLQKSSGFEGWDFQVLQLPLGRGSEALLVRDEKFMALHPRGSSSSSSSSSRSSQGRQIALTQADLEKEKRSLMAFRYAFSQAMGVIIQRTRDAAKMTVAQISREGAGGGGKGGALTTKTLQRGMAREVITFKWSGNQEDGCNFPKPEEQKAKSAQKTRAKSVSGHKRQREEKVAAEEEKAKQAKLEEHAEKMKYAEKLRLIELKAKHAEEKARSLERAIGGATPARGATEEQVKQAVLLKEKELQAELAEAERQREAKVCEELRRQLEQQGKERLQLTAESAEERGRRLAAEHFTALLGEKDERHTSDLKQAFACNADLAKEQLSRQGAHMALMFNMYSQFTSLAAGRSGQGENSAAHEGMVACTQHLLSNTEQGGQKGKLKELMAPPAVPGKRTPEKPPQKKMRADEVRAFLSACQKAAKQLAADLKSENVDTVAAAEIELNIHKEIVSGDVDPEEGEEGKSEKILELFHSMAGK</sequence>
<feature type="region of interest" description="Disordered" evidence="1">
    <location>
        <begin position="653"/>
        <end position="695"/>
    </location>
</feature>
<name>A0AAE0BYH5_9CHLO</name>
<comment type="caution">
    <text evidence="2">The sequence shown here is derived from an EMBL/GenBank/DDBJ whole genome shotgun (WGS) entry which is preliminary data.</text>
</comment>